<dbReference type="Pfam" id="PF02154">
    <property type="entry name" value="FliM"/>
    <property type="match status" value="1"/>
</dbReference>
<feature type="domain" description="Flagellar motor switch protein FliN-like C-terminal" evidence="11">
    <location>
        <begin position="251"/>
        <end position="322"/>
    </location>
</feature>
<evidence type="ECO:0000256" key="1">
    <source>
        <dbReference type="ARBA" id="ARBA00004117"/>
    </source>
</evidence>
<keyword evidence="12" id="KW-0969">Cilium</keyword>
<dbReference type="InterPro" id="IPR028976">
    <property type="entry name" value="CheC-like_sf"/>
</dbReference>
<evidence type="ECO:0000259" key="11">
    <source>
        <dbReference type="Pfam" id="PF01052"/>
    </source>
</evidence>
<keyword evidence="12" id="KW-0966">Cell projection</keyword>
<evidence type="ECO:0000256" key="8">
    <source>
        <dbReference type="ARBA" id="ARBA00023136"/>
    </source>
</evidence>
<dbReference type="SUPFAM" id="SSF103039">
    <property type="entry name" value="CheC-like"/>
    <property type="match status" value="1"/>
</dbReference>
<sequence length="329" mass="38017">MGEVLSQSEIDALLSALSSGEIEFEDSPPEEKHRVKKYDFKRPNKFSKEHIKTLEMVYDNFSRTVSNFLTAQLRTSVNIKVVSTEQITFEEFIRSIPNPTILMTFYLDPFTGPMMFETEPQFVFQLIDILFGGTGKSIIKTREFTEIEKNIMKKINLKMLENLKLAWEDIMDVNVRFESLETNPVLNQVIAPNEPVVLVTMSVEIDQNQSFMNMCIPYMSLEKHMEKLIIQYKTAVSSVDDLENKKRMEKNLSDVKVDIFVELGRSYLTVEDFLNISVGDCITLNEKINDTLKLYIEDKAHFKVYPGTIGKKLGVQIVEIIDEDVKEYE</sequence>
<dbReference type="CDD" id="cd17908">
    <property type="entry name" value="FliM"/>
    <property type="match status" value="1"/>
</dbReference>
<dbReference type="AlphaFoldDB" id="A0A4R7KAG6"/>
<dbReference type="GO" id="GO:0009425">
    <property type="term" value="C:bacterial-type flagellum basal body"/>
    <property type="evidence" value="ECO:0007669"/>
    <property type="project" value="UniProtKB-SubCell"/>
</dbReference>
<keyword evidence="6" id="KW-0145">Chemotaxis</keyword>
<keyword evidence="9" id="KW-0975">Bacterial flagellum</keyword>
<evidence type="ECO:0000256" key="6">
    <source>
        <dbReference type="ARBA" id="ARBA00022500"/>
    </source>
</evidence>
<keyword evidence="5" id="KW-1003">Cell membrane</keyword>
<keyword evidence="7" id="KW-0283">Flagellar rotation</keyword>
<dbReference type="RefSeq" id="WP_133629067.1">
    <property type="nucleotide sequence ID" value="NZ_SOAZ01000026.1"/>
</dbReference>
<evidence type="ECO:0000256" key="5">
    <source>
        <dbReference type="ARBA" id="ARBA00022475"/>
    </source>
</evidence>
<keyword evidence="13" id="KW-1185">Reference proteome</keyword>
<dbReference type="EMBL" id="SOAZ01000026">
    <property type="protein sequence ID" value="TDT50627.1"/>
    <property type="molecule type" value="Genomic_DNA"/>
</dbReference>
<dbReference type="OrthoDB" id="9806941at2"/>
<evidence type="ECO:0000256" key="2">
    <source>
        <dbReference type="ARBA" id="ARBA00004202"/>
    </source>
</evidence>
<name>A0A4R7KAG6_9CLOT</name>
<comment type="subcellular location">
    <subcellularLocation>
        <location evidence="1">Bacterial flagellum basal body</location>
    </subcellularLocation>
    <subcellularLocation>
        <location evidence="2">Cell membrane</location>
        <topology evidence="2">Peripheral membrane protein</topology>
    </subcellularLocation>
</comment>
<keyword evidence="12" id="KW-0282">Flagellum</keyword>
<dbReference type="Gene3D" id="3.40.1550.10">
    <property type="entry name" value="CheC-like"/>
    <property type="match status" value="1"/>
</dbReference>
<dbReference type="InterPro" id="IPR001689">
    <property type="entry name" value="Flag_FliM"/>
</dbReference>
<dbReference type="NCBIfam" id="TIGR01397">
    <property type="entry name" value="fliM_switch"/>
    <property type="match status" value="1"/>
</dbReference>
<organism evidence="12 13">
    <name type="scientific">Fonticella tunisiensis</name>
    <dbReference type="NCBI Taxonomy" id="1096341"/>
    <lineage>
        <taxon>Bacteria</taxon>
        <taxon>Bacillati</taxon>
        <taxon>Bacillota</taxon>
        <taxon>Clostridia</taxon>
        <taxon>Eubacteriales</taxon>
        <taxon>Clostridiaceae</taxon>
        <taxon>Fonticella</taxon>
    </lineage>
</organism>
<dbReference type="InterPro" id="IPR001543">
    <property type="entry name" value="FliN-like_C"/>
</dbReference>
<evidence type="ECO:0000256" key="4">
    <source>
        <dbReference type="ARBA" id="ARBA00021898"/>
    </source>
</evidence>
<dbReference type="SUPFAM" id="SSF101801">
    <property type="entry name" value="Surface presentation of antigens (SPOA)"/>
    <property type="match status" value="1"/>
</dbReference>
<dbReference type="PRINTS" id="PR00955">
    <property type="entry name" value="FLGMOTORFLIM"/>
</dbReference>
<evidence type="ECO:0000256" key="9">
    <source>
        <dbReference type="ARBA" id="ARBA00023143"/>
    </source>
</evidence>
<dbReference type="InterPro" id="IPR036429">
    <property type="entry name" value="SpoA-like_sf"/>
</dbReference>
<dbReference type="PIRSF" id="PIRSF002888">
    <property type="entry name" value="FliM"/>
    <property type="match status" value="1"/>
</dbReference>
<dbReference type="Gene3D" id="2.30.330.10">
    <property type="entry name" value="SpoA-like"/>
    <property type="match status" value="1"/>
</dbReference>
<dbReference type="Pfam" id="PF01052">
    <property type="entry name" value="FliMN_C"/>
    <property type="match status" value="1"/>
</dbReference>
<evidence type="ECO:0000313" key="12">
    <source>
        <dbReference type="EMBL" id="TDT50627.1"/>
    </source>
</evidence>
<keyword evidence="8" id="KW-0472">Membrane</keyword>
<evidence type="ECO:0000256" key="3">
    <source>
        <dbReference type="ARBA" id="ARBA00011049"/>
    </source>
</evidence>
<accession>A0A4R7KAG6</accession>
<dbReference type="GO" id="GO:0005886">
    <property type="term" value="C:plasma membrane"/>
    <property type="evidence" value="ECO:0007669"/>
    <property type="project" value="UniProtKB-SubCell"/>
</dbReference>
<dbReference type="PANTHER" id="PTHR30034:SF6">
    <property type="entry name" value="YOP PROTEINS TRANSLOCATION PROTEIN Q"/>
    <property type="match status" value="1"/>
</dbReference>
<proteinExistence type="inferred from homology"/>
<evidence type="ECO:0000256" key="7">
    <source>
        <dbReference type="ARBA" id="ARBA00022779"/>
    </source>
</evidence>
<comment type="similarity">
    <text evidence="3">Belongs to the FliM family.</text>
</comment>
<evidence type="ECO:0000256" key="10">
    <source>
        <dbReference type="NCBIfam" id="TIGR01397"/>
    </source>
</evidence>
<dbReference type="PANTHER" id="PTHR30034">
    <property type="entry name" value="FLAGELLAR MOTOR SWITCH PROTEIN FLIM"/>
    <property type="match status" value="1"/>
</dbReference>
<dbReference type="GO" id="GO:0071978">
    <property type="term" value="P:bacterial-type flagellum-dependent swarming motility"/>
    <property type="evidence" value="ECO:0007669"/>
    <property type="project" value="TreeGrafter"/>
</dbReference>
<evidence type="ECO:0000313" key="13">
    <source>
        <dbReference type="Proteomes" id="UP000295325"/>
    </source>
</evidence>
<comment type="caution">
    <text evidence="12">The sequence shown here is derived from an EMBL/GenBank/DDBJ whole genome shotgun (WGS) entry which is preliminary data.</text>
</comment>
<dbReference type="GO" id="GO:0050918">
    <property type="term" value="P:positive chemotaxis"/>
    <property type="evidence" value="ECO:0007669"/>
    <property type="project" value="TreeGrafter"/>
</dbReference>
<protein>
    <recommendedName>
        <fullName evidence="4 10">Flagellar motor switch protein FliM</fullName>
    </recommendedName>
</protein>
<reference evidence="12 13" key="1">
    <citation type="submission" date="2019-03" db="EMBL/GenBank/DDBJ databases">
        <title>Genomic Encyclopedia of Type Strains, Phase IV (KMG-IV): sequencing the most valuable type-strain genomes for metagenomic binning, comparative biology and taxonomic classification.</title>
        <authorList>
            <person name="Goeker M."/>
        </authorList>
    </citation>
    <scope>NUCLEOTIDE SEQUENCE [LARGE SCALE GENOMIC DNA]</scope>
    <source>
        <strain evidence="12 13">DSM 24455</strain>
    </source>
</reference>
<gene>
    <name evidence="12" type="ORF">EDD71_12644</name>
</gene>
<dbReference type="Proteomes" id="UP000295325">
    <property type="component" value="Unassembled WGS sequence"/>
</dbReference>
<dbReference type="GO" id="GO:0003774">
    <property type="term" value="F:cytoskeletal motor activity"/>
    <property type="evidence" value="ECO:0007669"/>
    <property type="project" value="InterPro"/>
</dbReference>